<protein>
    <recommendedName>
        <fullName evidence="2">AsmA domain-containing protein</fullName>
    </recommendedName>
</protein>
<evidence type="ECO:0000256" key="1">
    <source>
        <dbReference type="SAM" id="MobiDB-lite"/>
    </source>
</evidence>
<dbReference type="Proteomes" id="UP000063429">
    <property type="component" value="Chromosome"/>
</dbReference>
<dbReference type="InterPro" id="IPR052894">
    <property type="entry name" value="AsmA-related"/>
</dbReference>
<gene>
    <name evidence="3" type="ORF">F506_05580</name>
</gene>
<evidence type="ECO:0000259" key="2">
    <source>
        <dbReference type="Pfam" id="PF05170"/>
    </source>
</evidence>
<name>A0ABM5UY91_9BURK</name>
<dbReference type="PANTHER" id="PTHR30441">
    <property type="entry name" value="DUF748 DOMAIN-CONTAINING PROTEIN"/>
    <property type="match status" value="1"/>
</dbReference>
<dbReference type="Pfam" id="PF05170">
    <property type="entry name" value="AsmA"/>
    <property type="match status" value="1"/>
</dbReference>
<evidence type="ECO:0000313" key="3">
    <source>
        <dbReference type="EMBL" id="AKZ62206.1"/>
    </source>
</evidence>
<keyword evidence="4" id="KW-1185">Reference proteome</keyword>
<feature type="region of interest" description="Disordered" evidence="1">
    <location>
        <begin position="644"/>
        <end position="672"/>
    </location>
</feature>
<accession>A0ABM5UY91</accession>
<reference evidence="4" key="1">
    <citation type="journal article" date="2015" name="Genome Announc.">
        <title>Complete Genome Sequence of Herbaspirillum hiltneri N3 (DSM 17495), Isolated from Surface-Sterilized Wheat Roots.</title>
        <authorList>
            <person name="Guizelini D."/>
            <person name="Saizaki P.M."/>
            <person name="Coimbra N.A."/>
            <person name="Weiss V.A."/>
            <person name="Faoro H."/>
            <person name="Sfeir M.Z."/>
            <person name="Baura V.A."/>
            <person name="Monteiro R.A."/>
            <person name="Chubatsu L.S."/>
            <person name="Souza E.M."/>
            <person name="Cruz L.M."/>
            <person name="Pedrosa F.O."/>
            <person name="Raittz R.T."/>
            <person name="Marchaukoski J.N."/>
            <person name="Steffens M.B."/>
        </authorList>
    </citation>
    <scope>NUCLEOTIDE SEQUENCE [LARGE SCALE GENOMIC DNA]</scope>
    <source>
        <strain evidence="4">N3</strain>
    </source>
</reference>
<feature type="domain" description="AsmA" evidence="2">
    <location>
        <begin position="2"/>
        <end position="540"/>
    </location>
</feature>
<dbReference type="InterPro" id="IPR007844">
    <property type="entry name" value="AsmA"/>
</dbReference>
<sequence length="672" mass="71947">MFAGLALLCAALLIAVATVDWNVARPWVSRKVVELTGREFAIGGNLKVGYTLGLPTEPGWRRYVPRLRITGDNVRFGNPSWASTGPNLATARRVSVALHPFPLLEHRVVLSDLVMDTPMLALERDAQGRRSWRLRDPDRPSPWRLEVLHSSFSNGDLVYVNRLLDLDLKAKVTSLDDANANKPAGGQRFGLQFNATGTYRKASVDGSGKAGGLLAFTAEHSAFPIQAQALIGKNKAGIDGIINDPRAPAGLDLQLTLSGDSMSDLYPVTGVLLPQTPAYETRGRLLGKKNDGIWLWTYEKFTGRVGESDLAGTAEYLPRQPNLPRPLLRGTITAQQLRLADLGPSVGADAKSKKSGRGKLLPDTPFRAEHWAALDADVAFKGKKIVSTFAALQDVDTVIRMQDRVLSLAPLNFGLAGGKVTTNISLDGRSQPIAAQIKLAARQVKVRELFPKLKSMEASFGEINGDAALTGHGNSIAAMLGTSNGEVGAVVSEGAVSKFILEAAGLNIANAVFAKVFGDKPVHLNCMVGDMVVNNGRAEVRRFMLDTDDTRVDITGGVDLSREQLDLDVRPRSKGLRIFSLRTPLYAKGTFAQPDIGPYKGPLALKAAAAGTLALLAPAAAVLPLVSMGDKRDNADDCALAMAKTARTRAQPQSEPTAAPARPVTQGDMKKP</sequence>
<dbReference type="EMBL" id="CP011409">
    <property type="protein sequence ID" value="AKZ62206.1"/>
    <property type="molecule type" value="Genomic_DNA"/>
</dbReference>
<proteinExistence type="predicted"/>
<dbReference type="PANTHER" id="PTHR30441:SF9">
    <property type="entry name" value="ASMA FAMILY PROTEIN YHJG"/>
    <property type="match status" value="1"/>
</dbReference>
<organism evidence="3 4">
    <name type="scientific">Herbaspirillum hiltneri N3</name>
    <dbReference type="NCBI Taxonomy" id="1262470"/>
    <lineage>
        <taxon>Bacteria</taxon>
        <taxon>Pseudomonadati</taxon>
        <taxon>Pseudomonadota</taxon>
        <taxon>Betaproteobacteria</taxon>
        <taxon>Burkholderiales</taxon>
        <taxon>Oxalobacteraceae</taxon>
        <taxon>Herbaspirillum</taxon>
    </lineage>
</organism>
<evidence type="ECO:0000313" key="4">
    <source>
        <dbReference type="Proteomes" id="UP000063429"/>
    </source>
</evidence>